<accession>A0A914YUT8</accession>
<proteinExistence type="predicted"/>
<protein>
    <submittedName>
        <fullName evidence="2">Uncharacterized protein</fullName>
    </submittedName>
</protein>
<dbReference type="Proteomes" id="UP000887577">
    <property type="component" value="Unplaced"/>
</dbReference>
<dbReference type="WBParaSite" id="PSU_v2.g3740.t1">
    <property type="protein sequence ID" value="PSU_v2.g3740.t1"/>
    <property type="gene ID" value="PSU_v2.g3740"/>
</dbReference>
<reference evidence="2" key="1">
    <citation type="submission" date="2022-11" db="UniProtKB">
        <authorList>
            <consortium name="WormBaseParasite"/>
        </authorList>
    </citation>
    <scope>IDENTIFICATION</scope>
</reference>
<sequence length="136" mass="15478">MLTSKTGANSCCYYTPHPDGEHLCYKWTVNGISKNVKWYACAGCKSAKNKDKTKPKPPNSKRDEEAETWIINPMDLYDHHYCNPLETSKERGKQIIFTQKKEIINNGGSVKSHIGKAEVAITQKYIIGTFRCTIEY</sequence>
<keyword evidence="1" id="KW-1185">Reference proteome</keyword>
<dbReference type="AlphaFoldDB" id="A0A914YUT8"/>
<evidence type="ECO:0000313" key="2">
    <source>
        <dbReference type="WBParaSite" id="PSU_v2.g3740.t1"/>
    </source>
</evidence>
<evidence type="ECO:0000313" key="1">
    <source>
        <dbReference type="Proteomes" id="UP000887577"/>
    </source>
</evidence>
<organism evidence="1 2">
    <name type="scientific">Panagrolaimus superbus</name>
    <dbReference type="NCBI Taxonomy" id="310955"/>
    <lineage>
        <taxon>Eukaryota</taxon>
        <taxon>Metazoa</taxon>
        <taxon>Ecdysozoa</taxon>
        <taxon>Nematoda</taxon>
        <taxon>Chromadorea</taxon>
        <taxon>Rhabditida</taxon>
        <taxon>Tylenchina</taxon>
        <taxon>Panagrolaimomorpha</taxon>
        <taxon>Panagrolaimoidea</taxon>
        <taxon>Panagrolaimidae</taxon>
        <taxon>Panagrolaimus</taxon>
    </lineage>
</organism>
<name>A0A914YUT8_9BILA</name>